<evidence type="ECO:0000313" key="3">
    <source>
        <dbReference type="Proteomes" id="UP000051952"/>
    </source>
</evidence>
<sequence length="187" mass="19955">MMGAGYNEAVRRPCSVWVEWCLVVLGLLEVLLGVAIVRPFSVPLDALSVFVMVGLTTLSQLIPLLDASDGASDAADAIGLAASIAQLALLVCAVVDLVSSGTPWRSVQFKKRVDQASTKEENGWQQKVPTTRKKSAVATVTGPDMAQMSVEASDCSRRSLVELVNLICSQRRATDQKLLGLVLPTDT</sequence>
<evidence type="ECO:0000313" key="2">
    <source>
        <dbReference type="EMBL" id="CUG88584.1"/>
    </source>
</evidence>
<feature type="transmembrane region" description="Helical" evidence="1">
    <location>
        <begin position="44"/>
        <end position="65"/>
    </location>
</feature>
<dbReference type="EMBL" id="CYKH01001656">
    <property type="protein sequence ID" value="CUG88584.1"/>
    <property type="molecule type" value="Genomic_DNA"/>
</dbReference>
<gene>
    <name evidence="2" type="ORF">BSAL_16175</name>
</gene>
<reference evidence="3" key="1">
    <citation type="submission" date="2015-09" db="EMBL/GenBank/DDBJ databases">
        <authorList>
            <consortium name="Pathogen Informatics"/>
        </authorList>
    </citation>
    <scope>NUCLEOTIDE SEQUENCE [LARGE SCALE GENOMIC DNA]</scope>
    <source>
        <strain evidence="3">Lake Konstanz</strain>
    </source>
</reference>
<protein>
    <submittedName>
        <fullName evidence="2">Membrane-associated protein, putative</fullName>
    </submittedName>
</protein>
<evidence type="ECO:0000256" key="1">
    <source>
        <dbReference type="SAM" id="Phobius"/>
    </source>
</evidence>
<dbReference type="VEuPathDB" id="TriTrypDB:BSAL_16175"/>
<feature type="transmembrane region" description="Helical" evidence="1">
    <location>
        <begin position="17"/>
        <end position="37"/>
    </location>
</feature>
<feature type="transmembrane region" description="Helical" evidence="1">
    <location>
        <begin position="77"/>
        <end position="98"/>
    </location>
</feature>
<keyword evidence="1" id="KW-0812">Transmembrane</keyword>
<dbReference type="AlphaFoldDB" id="A0A0S4JAT5"/>
<accession>A0A0S4JAT5</accession>
<proteinExistence type="predicted"/>
<keyword evidence="3" id="KW-1185">Reference proteome</keyword>
<keyword evidence="1" id="KW-0472">Membrane</keyword>
<dbReference type="Proteomes" id="UP000051952">
    <property type="component" value="Unassembled WGS sequence"/>
</dbReference>
<name>A0A0S4JAT5_BODSA</name>
<keyword evidence="1" id="KW-1133">Transmembrane helix</keyword>
<organism evidence="2 3">
    <name type="scientific">Bodo saltans</name>
    <name type="common">Flagellated protozoan</name>
    <dbReference type="NCBI Taxonomy" id="75058"/>
    <lineage>
        <taxon>Eukaryota</taxon>
        <taxon>Discoba</taxon>
        <taxon>Euglenozoa</taxon>
        <taxon>Kinetoplastea</taxon>
        <taxon>Metakinetoplastina</taxon>
        <taxon>Eubodonida</taxon>
        <taxon>Bodonidae</taxon>
        <taxon>Bodo</taxon>
    </lineage>
</organism>